<evidence type="ECO:0000256" key="3">
    <source>
        <dbReference type="ARBA" id="ARBA00022475"/>
    </source>
</evidence>
<evidence type="ECO:0000256" key="2">
    <source>
        <dbReference type="ARBA" id="ARBA00010663"/>
    </source>
</evidence>
<keyword evidence="15" id="KW-1185">Reference proteome</keyword>
<keyword evidence="4 12" id="KW-0812">Transmembrane</keyword>
<evidence type="ECO:0000256" key="10">
    <source>
        <dbReference type="ARBA" id="ARBA00023180"/>
    </source>
</evidence>
<gene>
    <name evidence="14" type="ORF">AFUS01_LOCUS23873</name>
</gene>
<reference evidence="14" key="1">
    <citation type="submission" date="2021-06" db="EMBL/GenBank/DDBJ databases">
        <authorList>
            <person name="Hodson N. C."/>
            <person name="Mongue J. A."/>
            <person name="Jaron S. K."/>
        </authorList>
    </citation>
    <scope>NUCLEOTIDE SEQUENCE</scope>
</reference>
<keyword evidence="9" id="KW-0675">Receptor</keyword>
<dbReference type="InterPro" id="IPR000276">
    <property type="entry name" value="GPCR_Rhodpsn"/>
</dbReference>
<evidence type="ECO:0000313" key="15">
    <source>
        <dbReference type="Proteomes" id="UP000708208"/>
    </source>
</evidence>
<dbReference type="PROSITE" id="PS50262">
    <property type="entry name" value="G_PROTEIN_RECEP_F1_2"/>
    <property type="match status" value="1"/>
</dbReference>
<name>A0A8J2L094_9HEXA</name>
<dbReference type="InterPro" id="IPR017452">
    <property type="entry name" value="GPCR_Rhodpsn_7TM"/>
</dbReference>
<evidence type="ECO:0000256" key="7">
    <source>
        <dbReference type="ARBA" id="ARBA00023136"/>
    </source>
</evidence>
<comment type="caution">
    <text evidence="14">The sequence shown here is derived from an EMBL/GenBank/DDBJ whole genome shotgun (WGS) entry which is preliminary data.</text>
</comment>
<sequence>MLTSYAIPLTLICLLYFGMLFGLWKSVSGSGACRQGLRGKKRVTRMVVVVVGVFAVCWLPIQIVLLLKSIHVYNINDVTVAIQITSHVLGYMNSCVNPILYAFLSENFRKAFRKVIQCRGAYAVHHNHAQTLNNHHEPLVTHVNDHEGQTKETALLTTLCENGGNNHKVASANTKSFPRHECSDNEDQDILIGRVFRPFKWRQTRFSPTVVTLYCVYLCLSGACTYLPKGNFELCLNLQMLKFKPHSQLRKQRKSNQKVFKRRKAVAPQEFFKFSTSELHFKSFFYHRGIL</sequence>
<evidence type="ECO:0000256" key="9">
    <source>
        <dbReference type="ARBA" id="ARBA00023170"/>
    </source>
</evidence>
<keyword evidence="5 12" id="KW-1133">Transmembrane helix</keyword>
<keyword evidence="11" id="KW-0807">Transducer</keyword>
<protein>
    <recommendedName>
        <fullName evidence="13">G-protein coupled receptors family 1 profile domain-containing protein</fullName>
    </recommendedName>
</protein>
<feature type="domain" description="G-protein coupled receptors family 1 profile" evidence="13">
    <location>
        <begin position="1"/>
        <end position="101"/>
    </location>
</feature>
<evidence type="ECO:0000256" key="1">
    <source>
        <dbReference type="ARBA" id="ARBA00004651"/>
    </source>
</evidence>
<proteinExistence type="inferred from homology"/>
<keyword evidence="10" id="KW-0325">Glycoprotein</keyword>
<evidence type="ECO:0000256" key="12">
    <source>
        <dbReference type="SAM" id="Phobius"/>
    </source>
</evidence>
<dbReference type="GO" id="GO:0004930">
    <property type="term" value="F:G protein-coupled receptor activity"/>
    <property type="evidence" value="ECO:0007669"/>
    <property type="project" value="UniProtKB-KW"/>
</dbReference>
<dbReference type="OrthoDB" id="5987936at2759"/>
<keyword evidence="6" id="KW-0297">G-protein coupled receptor</keyword>
<feature type="transmembrane region" description="Helical" evidence="12">
    <location>
        <begin position="206"/>
        <end position="228"/>
    </location>
</feature>
<dbReference type="EMBL" id="CAJVCH010291903">
    <property type="protein sequence ID" value="CAG7785238.1"/>
    <property type="molecule type" value="Genomic_DNA"/>
</dbReference>
<dbReference type="PANTHER" id="PTHR45695">
    <property type="entry name" value="LEUCOKININ RECEPTOR-RELATED"/>
    <property type="match status" value="1"/>
</dbReference>
<comment type="similarity">
    <text evidence="2">Belongs to the G-protein coupled receptor 1 family.</text>
</comment>
<evidence type="ECO:0000313" key="14">
    <source>
        <dbReference type="EMBL" id="CAG7785238.1"/>
    </source>
</evidence>
<evidence type="ECO:0000256" key="6">
    <source>
        <dbReference type="ARBA" id="ARBA00023040"/>
    </source>
</evidence>
<evidence type="ECO:0000259" key="13">
    <source>
        <dbReference type="PROSITE" id="PS50262"/>
    </source>
</evidence>
<comment type="subcellular location">
    <subcellularLocation>
        <location evidence="1">Cell membrane</location>
        <topology evidence="1">Multi-pass membrane protein</topology>
    </subcellularLocation>
</comment>
<keyword evidence="3" id="KW-1003">Cell membrane</keyword>
<dbReference type="PANTHER" id="PTHR45695:SF23">
    <property type="entry name" value="GALANIN-LIKE G-PROTEIN COUPLED RECEPTOR NPR-9"/>
    <property type="match status" value="1"/>
</dbReference>
<evidence type="ECO:0000256" key="8">
    <source>
        <dbReference type="ARBA" id="ARBA00023157"/>
    </source>
</evidence>
<accession>A0A8J2L094</accession>
<keyword evidence="8" id="KW-1015">Disulfide bond</keyword>
<feature type="transmembrane region" description="Helical" evidence="12">
    <location>
        <begin position="6"/>
        <end position="24"/>
    </location>
</feature>
<feature type="transmembrane region" description="Helical" evidence="12">
    <location>
        <begin position="79"/>
        <end position="104"/>
    </location>
</feature>
<evidence type="ECO:0000256" key="11">
    <source>
        <dbReference type="ARBA" id="ARBA00023224"/>
    </source>
</evidence>
<feature type="transmembrane region" description="Helical" evidence="12">
    <location>
        <begin position="45"/>
        <end position="67"/>
    </location>
</feature>
<organism evidence="14 15">
    <name type="scientific">Allacma fusca</name>
    <dbReference type="NCBI Taxonomy" id="39272"/>
    <lineage>
        <taxon>Eukaryota</taxon>
        <taxon>Metazoa</taxon>
        <taxon>Ecdysozoa</taxon>
        <taxon>Arthropoda</taxon>
        <taxon>Hexapoda</taxon>
        <taxon>Collembola</taxon>
        <taxon>Symphypleona</taxon>
        <taxon>Sminthuridae</taxon>
        <taxon>Allacma</taxon>
    </lineage>
</organism>
<dbReference type="SUPFAM" id="SSF81321">
    <property type="entry name" value="Family A G protein-coupled receptor-like"/>
    <property type="match status" value="1"/>
</dbReference>
<evidence type="ECO:0000256" key="4">
    <source>
        <dbReference type="ARBA" id="ARBA00022692"/>
    </source>
</evidence>
<dbReference type="AlphaFoldDB" id="A0A8J2L094"/>
<dbReference type="Pfam" id="PF00001">
    <property type="entry name" value="7tm_1"/>
    <property type="match status" value="1"/>
</dbReference>
<evidence type="ECO:0000256" key="5">
    <source>
        <dbReference type="ARBA" id="ARBA00022989"/>
    </source>
</evidence>
<keyword evidence="7 12" id="KW-0472">Membrane</keyword>
<dbReference type="GO" id="GO:0005886">
    <property type="term" value="C:plasma membrane"/>
    <property type="evidence" value="ECO:0007669"/>
    <property type="project" value="UniProtKB-SubCell"/>
</dbReference>
<dbReference type="Proteomes" id="UP000708208">
    <property type="component" value="Unassembled WGS sequence"/>
</dbReference>